<dbReference type="SUPFAM" id="SSF81345">
    <property type="entry name" value="ABC transporter involved in vitamin B12 uptake, BtuC"/>
    <property type="match status" value="1"/>
</dbReference>
<gene>
    <name evidence="9" type="ORF">EJP77_02540</name>
</gene>
<evidence type="ECO:0000313" key="9">
    <source>
        <dbReference type="EMBL" id="RUT35898.1"/>
    </source>
</evidence>
<keyword evidence="5 8" id="KW-0812">Transmembrane</keyword>
<evidence type="ECO:0000256" key="4">
    <source>
        <dbReference type="ARBA" id="ARBA00022475"/>
    </source>
</evidence>
<dbReference type="PANTHER" id="PTHR30472">
    <property type="entry name" value="FERRIC ENTEROBACTIN TRANSPORT SYSTEM PERMEASE PROTEIN"/>
    <property type="match status" value="1"/>
</dbReference>
<dbReference type="RefSeq" id="WP_127197595.1">
    <property type="nucleotide sequence ID" value="NZ_RZNX01000001.1"/>
</dbReference>
<feature type="transmembrane region" description="Helical" evidence="8">
    <location>
        <begin position="112"/>
        <end position="132"/>
    </location>
</feature>
<dbReference type="GO" id="GO:0005886">
    <property type="term" value="C:plasma membrane"/>
    <property type="evidence" value="ECO:0007669"/>
    <property type="project" value="UniProtKB-SubCell"/>
</dbReference>
<dbReference type="Proteomes" id="UP000272464">
    <property type="component" value="Unassembled WGS sequence"/>
</dbReference>
<feature type="transmembrane region" description="Helical" evidence="8">
    <location>
        <begin position="233"/>
        <end position="259"/>
    </location>
</feature>
<keyword evidence="6 8" id="KW-1133">Transmembrane helix</keyword>
<evidence type="ECO:0000313" key="10">
    <source>
        <dbReference type="Proteomes" id="UP000272464"/>
    </source>
</evidence>
<feature type="transmembrane region" description="Helical" evidence="8">
    <location>
        <begin position="304"/>
        <end position="321"/>
    </location>
</feature>
<keyword evidence="10" id="KW-1185">Reference proteome</keyword>
<dbReference type="InterPro" id="IPR037294">
    <property type="entry name" value="ABC_BtuC-like"/>
</dbReference>
<proteinExistence type="inferred from homology"/>
<feature type="transmembrane region" description="Helical" evidence="8">
    <location>
        <begin position="59"/>
        <end position="76"/>
    </location>
</feature>
<evidence type="ECO:0000256" key="7">
    <source>
        <dbReference type="ARBA" id="ARBA00023136"/>
    </source>
</evidence>
<dbReference type="Pfam" id="PF01032">
    <property type="entry name" value="FecCD"/>
    <property type="match status" value="1"/>
</dbReference>
<dbReference type="EMBL" id="RZNX01000001">
    <property type="protein sequence ID" value="RUT35898.1"/>
    <property type="molecule type" value="Genomic_DNA"/>
</dbReference>
<keyword evidence="4" id="KW-1003">Cell membrane</keyword>
<name>A0A3S1DDJ9_9BACL</name>
<feature type="transmembrane region" description="Helical" evidence="8">
    <location>
        <begin position="144"/>
        <end position="169"/>
    </location>
</feature>
<dbReference type="FunFam" id="1.10.3470.10:FF:000001">
    <property type="entry name" value="Vitamin B12 ABC transporter permease BtuC"/>
    <property type="match status" value="1"/>
</dbReference>
<dbReference type="GO" id="GO:0033214">
    <property type="term" value="P:siderophore-iron import into cell"/>
    <property type="evidence" value="ECO:0007669"/>
    <property type="project" value="TreeGrafter"/>
</dbReference>
<organism evidence="9 10">
    <name type="scientific">Paenibacillus zeisoli</name>
    <dbReference type="NCBI Taxonomy" id="2496267"/>
    <lineage>
        <taxon>Bacteria</taxon>
        <taxon>Bacillati</taxon>
        <taxon>Bacillota</taxon>
        <taxon>Bacilli</taxon>
        <taxon>Bacillales</taxon>
        <taxon>Paenibacillaceae</taxon>
        <taxon>Paenibacillus</taxon>
    </lineage>
</organism>
<evidence type="ECO:0000256" key="1">
    <source>
        <dbReference type="ARBA" id="ARBA00004651"/>
    </source>
</evidence>
<dbReference type="Gene3D" id="1.10.3470.10">
    <property type="entry name" value="ABC transporter involved in vitamin B12 uptake, BtuC"/>
    <property type="match status" value="1"/>
</dbReference>
<evidence type="ECO:0000256" key="5">
    <source>
        <dbReference type="ARBA" id="ARBA00022692"/>
    </source>
</evidence>
<evidence type="ECO:0000256" key="3">
    <source>
        <dbReference type="ARBA" id="ARBA00022448"/>
    </source>
</evidence>
<feature type="transmembrane region" description="Helical" evidence="8">
    <location>
        <begin position="271"/>
        <end position="292"/>
    </location>
</feature>
<dbReference type="OrthoDB" id="9811721at2"/>
<dbReference type="GO" id="GO:0022857">
    <property type="term" value="F:transmembrane transporter activity"/>
    <property type="evidence" value="ECO:0007669"/>
    <property type="project" value="InterPro"/>
</dbReference>
<keyword evidence="3" id="KW-0813">Transport</keyword>
<reference evidence="9 10" key="1">
    <citation type="submission" date="2018-12" db="EMBL/GenBank/DDBJ databases">
        <authorList>
            <person name="Sun L."/>
            <person name="Chen Z."/>
        </authorList>
    </citation>
    <scope>NUCLEOTIDE SEQUENCE [LARGE SCALE GENOMIC DNA]</scope>
    <source>
        <strain evidence="9 10">3-5-3</strain>
    </source>
</reference>
<dbReference type="InterPro" id="IPR000522">
    <property type="entry name" value="ABC_transptr_permease_BtuC"/>
</dbReference>
<evidence type="ECO:0000256" key="6">
    <source>
        <dbReference type="ARBA" id="ARBA00022989"/>
    </source>
</evidence>
<dbReference type="CDD" id="cd06550">
    <property type="entry name" value="TM_ABC_iron-siderophores_like"/>
    <property type="match status" value="1"/>
</dbReference>
<protein>
    <submittedName>
        <fullName evidence="9">Iron ABC transporter permease</fullName>
    </submittedName>
</protein>
<comment type="similarity">
    <text evidence="2">Belongs to the binding-protein-dependent transport system permease family. FecCD subfamily.</text>
</comment>
<comment type="subcellular location">
    <subcellularLocation>
        <location evidence="1">Cell membrane</location>
        <topology evidence="1">Multi-pass membrane protein</topology>
    </subcellularLocation>
</comment>
<feature type="transmembrane region" description="Helical" evidence="8">
    <location>
        <begin position="88"/>
        <end position="106"/>
    </location>
</feature>
<sequence length="326" mass="34825">MRQRIMVQCSLIILILILFILQVGTGEFAISPLDTIKSILGIGQPDHDFIVRTLRLPRALIAVGIGACLAAAGTLLQGITRNPLASPSVIGLNAGAALCAVIFIVWVQIPSYWLPFAAFGGALLVAFLSYALAWKKGLSPIRMVLVGIGIASICHGFITIAMTSGNIRLVNQATIWMTGSLYGRSWEQLWPYLPWVMIFLPTAWLCYRHLDILGLDDQSSIGLGSRIHSTRTWILLIAVALAGSSVATAGTIGFVGLMAPHIARQLVGGKHAVLIPTAALLGALIVLASDFVGRTVLAPIEIPCGLITAILGGPYMLYLLARTRNQ</sequence>
<comment type="caution">
    <text evidence="9">The sequence shown here is derived from an EMBL/GenBank/DDBJ whole genome shotgun (WGS) entry which is preliminary data.</text>
</comment>
<keyword evidence="7 8" id="KW-0472">Membrane</keyword>
<evidence type="ECO:0000256" key="8">
    <source>
        <dbReference type="SAM" id="Phobius"/>
    </source>
</evidence>
<dbReference type="PANTHER" id="PTHR30472:SF24">
    <property type="entry name" value="FERRIC ENTEROBACTIN TRANSPORT SYSTEM PERMEASE PROTEIN FEPG"/>
    <property type="match status" value="1"/>
</dbReference>
<evidence type="ECO:0000256" key="2">
    <source>
        <dbReference type="ARBA" id="ARBA00007935"/>
    </source>
</evidence>
<dbReference type="AlphaFoldDB" id="A0A3S1DDJ9"/>
<accession>A0A3S1DDJ9</accession>